<dbReference type="PRINTS" id="PR00150">
    <property type="entry name" value="PEPCARBXLASE"/>
</dbReference>
<accession>A0A0G4HVF7</accession>
<dbReference type="EC" id="4.1.1.31" evidence="3"/>
<evidence type="ECO:0000256" key="7">
    <source>
        <dbReference type="ARBA" id="ARBA00048995"/>
    </source>
</evidence>
<dbReference type="GO" id="GO:0006099">
    <property type="term" value="P:tricarboxylic acid cycle"/>
    <property type="evidence" value="ECO:0007669"/>
    <property type="project" value="InterPro"/>
</dbReference>
<comment type="similarity">
    <text evidence="2">Belongs to the PEPCase type 1 family.</text>
</comment>
<dbReference type="AlphaFoldDB" id="A0A0G4HVF7"/>
<feature type="active site" evidence="8">
    <location>
        <position position="191"/>
    </location>
</feature>
<dbReference type="InterPro" id="IPR018129">
    <property type="entry name" value="PEP_COase_Lys_AS"/>
</dbReference>
<dbReference type="EMBL" id="CDMZ01004019">
    <property type="protein sequence ID" value="CEM48399.1"/>
    <property type="molecule type" value="Genomic_DNA"/>
</dbReference>
<dbReference type="Pfam" id="PF00311">
    <property type="entry name" value="PEPcase"/>
    <property type="match status" value="1"/>
</dbReference>
<dbReference type="PhylomeDB" id="A0A0G4HVF7"/>
<dbReference type="PANTHER" id="PTHR30523">
    <property type="entry name" value="PHOSPHOENOLPYRUVATE CARBOXYLASE"/>
    <property type="match status" value="1"/>
</dbReference>
<dbReference type="GO" id="GO:0005829">
    <property type="term" value="C:cytosol"/>
    <property type="evidence" value="ECO:0007669"/>
    <property type="project" value="TreeGrafter"/>
</dbReference>
<comment type="catalytic activity">
    <reaction evidence="7">
        <text>oxaloacetate + phosphate = phosphoenolpyruvate + hydrogencarbonate</text>
        <dbReference type="Rhea" id="RHEA:28370"/>
        <dbReference type="ChEBI" id="CHEBI:16452"/>
        <dbReference type="ChEBI" id="CHEBI:17544"/>
        <dbReference type="ChEBI" id="CHEBI:43474"/>
        <dbReference type="ChEBI" id="CHEBI:58702"/>
        <dbReference type="EC" id="4.1.1.31"/>
    </reaction>
</comment>
<proteinExistence type="inferred from homology"/>
<feature type="active site" evidence="9">
    <location>
        <position position="637"/>
    </location>
</feature>
<dbReference type="PROSITE" id="PS00781">
    <property type="entry name" value="PEPCASE_1"/>
    <property type="match status" value="1"/>
</dbReference>
<gene>
    <name evidence="10" type="ORF">Cvel_8821</name>
</gene>
<comment type="cofactor">
    <cofactor evidence="1">
        <name>Mg(2+)</name>
        <dbReference type="ChEBI" id="CHEBI:18420"/>
    </cofactor>
</comment>
<evidence type="ECO:0000256" key="9">
    <source>
        <dbReference type="PROSITE-ProRule" id="PRU10112"/>
    </source>
</evidence>
<dbReference type="HAMAP" id="MF_00595">
    <property type="entry name" value="PEPcase_type1"/>
    <property type="match status" value="1"/>
</dbReference>
<dbReference type="InterPro" id="IPR021135">
    <property type="entry name" value="PEP_COase"/>
</dbReference>
<dbReference type="PROSITE" id="PS00393">
    <property type="entry name" value="PEPCASE_2"/>
    <property type="match status" value="1"/>
</dbReference>
<dbReference type="InterPro" id="IPR033129">
    <property type="entry name" value="PEPCASE_His_AS"/>
</dbReference>
<dbReference type="VEuPathDB" id="CryptoDB:Cvel_8821"/>
<dbReference type="SUPFAM" id="SSF51621">
    <property type="entry name" value="Phosphoenolpyruvate/pyruvate domain"/>
    <property type="match status" value="1"/>
</dbReference>
<evidence type="ECO:0000256" key="4">
    <source>
        <dbReference type="ARBA" id="ARBA00022842"/>
    </source>
</evidence>
<evidence type="ECO:0000256" key="3">
    <source>
        <dbReference type="ARBA" id="ARBA00012305"/>
    </source>
</evidence>
<dbReference type="InterPro" id="IPR022805">
    <property type="entry name" value="PEP_COase_bac/pln-type"/>
</dbReference>
<reference evidence="10" key="1">
    <citation type="submission" date="2014-11" db="EMBL/GenBank/DDBJ databases">
        <authorList>
            <person name="Otto D Thomas"/>
            <person name="Naeem Raeece"/>
        </authorList>
    </citation>
    <scope>NUCLEOTIDE SEQUENCE</scope>
</reference>
<evidence type="ECO:0000313" key="10">
    <source>
        <dbReference type="EMBL" id="CEM48399.1"/>
    </source>
</evidence>
<dbReference type="InterPro" id="IPR015813">
    <property type="entry name" value="Pyrv/PenolPyrv_kinase-like_dom"/>
</dbReference>
<dbReference type="GO" id="GO:0008964">
    <property type="term" value="F:phosphoenolpyruvate carboxylase activity"/>
    <property type="evidence" value="ECO:0007669"/>
    <property type="project" value="UniProtKB-EC"/>
</dbReference>
<evidence type="ECO:0000256" key="8">
    <source>
        <dbReference type="PROSITE-ProRule" id="PRU10111"/>
    </source>
</evidence>
<evidence type="ECO:0000256" key="1">
    <source>
        <dbReference type="ARBA" id="ARBA00001946"/>
    </source>
</evidence>
<sequence length="980" mass="111048">MPGPDLIPMSVNVKKWHSRILPDAAPRSPEGRSDAGLEAANDLDHIDFSKPLNDDIDQLTQMLMEVAGSHCDPLVFKKIMEIQKLAKHYSDTEQEDDMQVMSRTIKDLSNGHLLFVASAFSHICNLANYAEHTHRLRRRRAFERVGEDANYFATKTTFDGSFAELLKAGYTPANIYRGLAEQTVEFVFTAHPTQAVRASVTKNLKKIADSTLKLDRPDLTPFETEELRQGMQAAMETLWRTDEVRRVKPSPTDEAESIAGVIENQGGIFHELPRFLRYVDHKLSAMGQPALPLSSVPFRFSCWAGGDRDGNPFVTADVTKRVVLMLRVRACNLYLQQIEELLHEIPVYYFTDELRRYVHEEMPDVKEFSPRLRYKSFTSEIPEKEMYRQLFVKVRSRLRLTRDWYEEKMNCDYADLADPPEDSKGKPVLYLNSAALVKDLMAAYTSLTAMEDTHVANGRLRDVIRQVTAFGLNLLTLDCRQEASRHSEAMDHICKYVGLGSYEERSEEERRALLSDLLSSERPVVPYRKNTGANENVAEVLKTFKTLSMFGAEELGAYIISMCMQASDVMAVEFLQKEFSTDGKTQRVVPLLETIDALHRAESILEALFTCPIYRKKLTEVHGNIQEVMIGYSDSGKDGGRLASSWNLFKAQETLVAVGKKHGVTIRFFHGRGGSVGRGGGPQHVAILSQPPDTINGYLRVTIQGEVIQQDFGLEGLADKTLETFMTAVLKSDLLSTKAVVKPEWKGLMDKMAVASTAHYRSYVYERPEFVSYFRCATPETELGKLNIGSRPQKRKQGGVETLRAIPWVFAWTQNRFLLPVWLGLDQAFSSLSEEEKKLVVQMYKEWPYFKSFIDLISMVMAKVSLRLVEEYDKVLVPEQFHALGKELRGCCTVAMTRILEITGEKVFLDNDKITQRAYYARKPWISPMNVLQIEILRRLREEDAKESKGLKSAETEVARLNDALIVVIKAIAAGMQNTG</sequence>
<dbReference type="NCBIfam" id="NF000584">
    <property type="entry name" value="PRK00009.1"/>
    <property type="match status" value="1"/>
</dbReference>
<organism evidence="10">
    <name type="scientific">Chromera velia CCMP2878</name>
    <dbReference type="NCBI Taxonomy" id="1169474"/>
    <lineage>
        <taxon>Eukaryota</taxon>
        <taxon>Sar</taxon>
        <taxon>Alveolata</taxon>
        <taxon>Colpodellida</taxon>
        <taxon>Chromeraceae</taxon>
        <taxon>Chromera</taxon>
    </lineage>
</organism>
<name>A0A0G4HVF7_9ALVE</name>
<evidence type="ECO:0000256" key="6">
    <source>
        <dbReference type="ARBA" id="ARBA00023300"/>
    </source>
</evidence>
<protein>
    <recommendedName>
        <fullName evidence="3">phosphoenolpyruvate carboxylase</fullName>
        <ecNumber evidence="3">4.1.1.31</ecNumber>
    </recommendedName>
</protein>
<evidence type="ECO:0000256" key="2">
    <source>
        <dbReference type="ARBA" id="ARBA00008346"/>
    </source>
</evidence>
<evidence type="ECO:0000256" key="5">
    <source>
        <dbReference type="ARBA" id="ARBA00023239"/>
    </source>
</evidence>
<keyword evidence="5" id="KW-0456">Lyase</keyword>
<keyword evidence="4" id="KW-0460">Magnesium</keyword>
<dbReference type="GO" id="GO:0015977">
    <property type="term" value="P:carbon fixation"/>
    <property type="evidence" value="ECO:0007669"/>
    <property type="project" value="UniProtKB-KW"/>
</dbReference>
<dbReference type="PANTHER" id="PTHR30523:SF6">
    <property type="entry name" value="PHOSPHOENOLPYRUVATE CARBOXYLASE"/>
    <property type="match status" value="1"/>
</dbReference>
<keyword evidence="6" id="KW-0120">Carbon dioxide fixation</keyword>
<dbReference type="Gene3D" id="1.20.1440.90">
    <property type="entry name" value="Phosphoenolpyruvate/pyruvate domain"/>
    <property type="match status" value="1"/>
</dbReference>